<evidence type="ECO:0000256" key="2">
    <source>
        <dbReference type="ARBA" id="ARBA00022475"/>
    </source>
</evidence>
<evidence type="ECO:0000313" key="12">
    <source>
        <dbReference type="RefSeq" id="XP_011305747.1"/>
    </source>
</evidence>
<keyword evidence="7 10" id="KW-0472">Membrane</keyword>
<keyword evidence="4 10" id="KW-0812">Transmembrane</keyword>
<keyword evidence="2" id="KW-1003">Cell membrane</keyword>
<feature type="transmembrane region" description="Helical" evidence="10">
    <location>
        <begin position="130"/>
        <end position="152"/>
    </location>
</feature>
<evidence type="ECO:0000256" key="10">
    <source>
        <dbReference type="SAM" id="Phobius"/>
    </source>
</evidence>
<dbReference type="Pfam" id="PF02949">
    <property type="entry name" value="7tm_6"/>
    <property type="match status" value="1"/>
</dbReference>
<evidence type="ECO:0000256" key="3">
    <source>
        <dbReference type="ARBA" id="ARBA00022606"/>
    </source>
</evidence>
<dbReference type="GeneID" id="105268145"/>
<evidence type="ECO:0000256" key="9">
    <source>
        <dbReference type="ARBA" id="ARBA00023224"/>
    </source>
</evidence>
<keyword evidence="5" id="KW-0552">Olfaction</keyword>
<gene>
    <name evidence="12" type="primary">LOC105268145</name>
</gene>
<accession>A0A9R1TA37</accession>
<evidence type="ECO:0000256" key="8">
    <source>
        <dbReference type="ARBA" id="ARBA00023170"/>
    </source>
</evidence>
<dbReference type="PANTHER" id="PTHR21137:SF3">
    <property type="entry name" value="ODORANT RECEPTOR 30A-RELATED"/>
    <property type="match status" value="1"/>
</dbReference>
<dbReference type="GO" id="GO:0005549">
    <property type="term" value="F:odorant binding"/>
    <property type="evidence" value="ECO:0007669"/>
    <property type="project" value="InterPro"/>
</dbReference>
<dbReference type="Proteomes" id="UP000694866">
    <property type="component" value="Unplaced"/>
</dbReference>
<keyword evidence="8" id="KW-0675">Receptor</keyword>
<dbReference type="RefSeq" id="XP_011305747.1">
    <property type="nucleotide sequence ID" value="XM_011307445.1"/>
</dbReference>
<keyword evidence="6 10" id="KW-1133">Transmembrane helix</keyword>
<evidence type="ECO:0000256" key="1">
    <source>
        <dbReference type="ARBA" id="ARBA00004651"/>
    </source>
</evidence>
<dbReference type="GO" id="GO:0005886">
    <property type="term" value="C:plasma membrane"/>
    <property type="evidence" value="ECO:0007669"/>
    <property type="project" value="UniProtKB-SubCell"/>
</dbReference>
<dbReference type="GO" id="GO:0007165">
    <property type="term" value="P:signal transduction"/>
    <property type="evidence" value="ECO:0007669"/>
    <property type="project" value="UniProtKB-KW"/>
</dbReference>
<dbReference type="OrthoDB" id="7179992at2759"/>
<evidence type="ECO:0000256" key="5">
    <source>
        <dbReference type="ARBA" id="ARBA00022725"/>
    </source>
</evidence>
<proteinExistence type="predicted"/>
<keyword evidence="11" id="KW-1185">Reference proteome</keyword>
<feature type="transmembrane region" description="Helical" evidence="10">
    <location>
        <begin position="43"/>
        <end position="65"/>
    </location>
</feature>
<dbReference type="AlphaFoldDB" id="A0A9R1TA37"/>
<reference evidence="12" key="1">
    <citation type="submission" date="2025-08" db="UniProtKB">
        <authorList>
            <consortium name="RefSeq"/>
        </authorList>
    </citation>
    <scope>IDENTIFICATION</scope>
    <source>
        <strain evidence="12">USDA-PBARC FA_bdor</strain>
        <tissue evidence="12">Whole organism</tissue>
    </source>
</reference>
<dbReference type="PANTHER" id="PTHR21137">
    <property type="entry name" value="ODORANT RECEPTOR"/>
    <property type="match status" value="1"/>
</dbReference>
<comment type="subcellular location">
    <subcellularLocation>
        <location evidence="1">Cell membrane</location>
        <topology evidence="1">Multi-pass membrane protein</topology>
    </subcellularLocation>
</comment>
<evidence type="ECO:0000256" key="6">
    <source>
        <dbReference type="ARBA" id="ARBA00022989"/>
    </source>
</evidence>
<keyword evidence="9" id="KW-0807">Transducer</keyword>
<dbReference type="GO" id="GO:0004984">
    <property type="term" value="F:olfactory receptor activity"/>
    <property type="evidence" value="ECO:0007669"/>
    <property type="project" value="InterPro"/>
</dbReference>
<organism evidence="11 12">
    <name type="scientific">Fopius arisanus</name>
    <dbReference type="NCBI Taxonomy" id="64838"/>
    <lineage>
        <taxon>Eukaryota</taxon>
        <taxon>Metazoa</taxon>
        <taxon>Ecdysozoa</taxon>
        <taxon>Arthropoda</taxon>
        <taxon>Hexapoda</taxon>
        <taxon>Insecta</taxon>
        <taxon>Pterygota</taxon>
        <taxon>Neoptera</taxon>
        <taxon>Endopterygota</taxon>
        <taxon>Hymenoptera</taxon>
        <taxon>Apocrita</taxon>
        <taxon>Ichneumonoidea</taxon>
        <taxon>Braconidae</taxon>
        <taxon>Opiinae</taxon>
        <taxon>Fopius</taxon>
    </lineage>
</organism>
<dbReference type="KEGG" id="fas:105268145"/>
<name>A0A9R1TA37_9HYME</name>
<evidence type="ECO:0000256" key="7">
    <source>
        <dbReference type="ARBA" id="ARBA00023136"/>
    </source>
</evidence>
<evidence type="ECO:0000313" key="11">
    <source>
        <dbReference type="Proteomes" id="UP000694866"/>
    </source>
</evidence>
<evidence type="ECO:0000256" key="4">
    <source>
        <dbReference type="ARBA" id="ARBA00022692"/>
    </source>
</evidence>
<keyword evidence="3" id="KW-0716">Sensory transduction</keyword>
<feature type="transmembrane region" description="Helical" evidence="10">
    <location>
        <begin position="172"/>
        <end position="205"/>
    </location>
</feature>
<sequence length="256" mass="29849">MSDRKRLPELALTYLKYGTVLLGTWPPNSRATKIEKFLIESRWWMLCILAWSLQLPVLYTCYVIRGNFMDLTKNICFGASIAHGIIKMIICRIHRKKYERLIEEIETYLGHATPRERVILDICVKKAAPIYLTFNVIGFVAAASYVCGPLVLEQDLPMDLLYPFEIHYYPVFQIIYTIQAIATMQCAAVGPIDAQVCMLFWFAIARLKLLAHDFKNVMSVDDLNACIRAHQRILRFIYFLNYRLITLWLQIQWKSL</sequence>
<evidence type="ECO:0008006" key="13">
    <source>
        <dbReference type="Google" id="ProtNLM"/>
    </source>
</evidence>
<dbReference type="InterPro" id="IPR004117">
    <property type="entry name" value="7tm6_olfct_rcpt"/>
</dbReference>
<protein>
    <recommendedName>
        <fullName evidence="13">Odorant receptor</fullName>
    </recommendedName>
</protein>